<dbReference type="Proteomes" id="UP000467700">
    <property type="component" value="Unassembled WGS sequence"/>
</dbReference>
<protein>
    <recommendedName>
        <fullName evidence="3">NAD(P)-binding domain-containing protein</fullName>
    </recommendedName>
</protein>
<evidence type="ECO:0000313" key="2">
    <source>
        <dbReference type="Proteomes" id="UP000467700"/>
    </source>
</evidence>
<gene>
    <name evidence="1" type="ORF">AAE3_LOCUS13369</name>
</gene>
<dbReference type="SUPFAM" id="SSF51735">
    <property type="entry name" value="NAD(P)-binding Rossmann-fold domains"/>
    <property type="match status" value="1"/>
</dbReference>
<proteinExistence type="predicted"/>
<name>A0A8S0WTK4_CYCAE</name>
<dbReference type="OrthoDB" id="63935at2759"/>
<keyword evidence="2" id="KW-1185">Reference proteome</keyword>
<accession>A0A8S0WTK4</accession>
<organism evidence="1 2">
    <name type="scientific">Cyclocybe aegerita</name>
    <name type="common">Black poplar mushroom</name>
    <name type="synonym">Agrocybe aegerita</name>
    <dbReference type="NCBI Taxonomy" id="1973307"/>
    <lineage>
        <taxon>Eukaryota</taxon>
        <taxon>Fungi</taxon>
        <taxon>Dikarya</taxon>
        <taxon>Basidiomycota</taxon>
        <taxon>Agaricomycotina</taxon>
        <taxon>Agaricomycetes</taxon>
        <taxon>Agaricomycetidae</taxon>
        <taxon>Agaricales</taxon>
        <taxon>Agaricineae</taxon>
        <taxon>Bolbitiaceae</taxon>
        <taxon>Cyclocybe</taxon>
    </lineage>
</organism>
<evidence type="ECO:0008006" key="3">
    <source>
        <dbReference type="Google" id="ProtNLM"/>
    </source>
</evidence>
<evidence type="ECO:0000313" key="1">
    <source>
        <dbReference type="EMBL" id="CAA7270997.1"/>
    </source>
</evidence>
<comment type="caution">
    <text evidence="1">The sequence shown here is derived from an EMBL/GenBank/DDBJ whole genome shotgun (WGS) entry which is preliminary data.</text>
</comment>
<sequence length="386" mass="42298">MQTSDAVVTFQVVFRLCTSPQFLVLCTVGDVPTPRVQLRSPCCASVLSVPELPSSTFVGCLLALCGAASWLDTASNLGRHQRQRQRRHPPALPLFQDTALQDLIIMSLNVLAIGSSRNIGYYSSIRLLNSGATVTFLLRSPGVFDADETIQKYIKAGKAHLVKGDALVKEDVQRVWDEAGKHGPVDVLLFTVGGTPKFSFTKGFVIDPANLVTQSLFNALCTIPTSEPQPRVITISSTGLTRTSHAKLPLPLKPFYGHFLALPHKDKVGAERLVAHCAGWSWNTKDDGEPEDDIMGAKGDEWKKREGLPAEGSLKRALVIRPAFLTDGECKAEDEKEKKKGKPGYRVSEGELGGWTVSRKDVAHFVADAILNRWSEFENKRVNIAH</sequence>
<dbReference type="AlphaFoldDB" id="A0A8S0WTK4"/>
<dbReference type="EMBL" id="CACVBS010000101">
    <property type="protein sequence ID" value="CAA7270997.1"/>
    <property type="molecule type" value="Genomic_DNA"/>
</dbReference>
<dbReference type="Gene3D" id="3.40.50.720">
    <property type="entry name" value="NAD(P)-binding Rossmann-like Domain"/>
    <property type="match status" value="1"/>
</dbReference>
<reference evidence="1 2" key="1">
    <citation type="submission" date="2020-01" db="EMBL/GenBank/DDBJ databases">
        <authorList>
            <person name="Gupta K D."/>
        </authorList>
    </citation>
    <scope>NUCLEOTIDE SEQUENCE [LARGE SCALE GENOMIC DNA]</scope>
</reference>
<dbReference type="InterPro" id="IPR036291">
    <property type="entry name" value="NAD(P)-bd_dom_sf"/>
</dbReference>